<dbReference type="RefSeq" id="WP_193603932.1">
    <property type="nucleotide sequence ID" value="NZ_CP142381.1"/>
</dbReference>
<accession>A0ABS7F8K1</accession>
<dbReference type="GO" id="GO:0004519">
    <property type="term" value="F:endonuclease activity"/>
    <property type="evidence" value="ECO:0007669"/>
    <property type="project" value="UniProtKB-KW"/>
</dbReference>
<dbReference type="EMBL" id="JAHDTB010000001">
    <property type="protein sequence ID" value="MBW8286297.1"/>
    <property type="molecule type" value="Genomic_DNA"/>
</dbReference>
<evidence type="ECO:0000313" key="4">
    <source>
        <dbReference type="Proteomes" id="UP000711178"/>
    </source>
</evidence>
<dbReference type="InterPro" id="IPR011856">
    <property type="entry name" value="tRNA_endonuc-like_dom_sf"/>
</dbReference>
<proteinExistence type="predicted"/>
<comment type="caution">
    <text evidence="3">The sequence shown here is derived from an EMBL/GenBank/DDBJ whole genome shotgun (WGS) entry which is preliminary data.</text>
</comment>
<reference evidence="3 4" key="1">
    <citation type="submission" date="2021-05" db="EMBL/GenBank/DDBJ databases">
        <title>Draft Whole Genome Sequencing Of Biosensor Chromobacterium violaceum Strain CV026 Reveals A Regulatory RNA In Chromobacterium violaceum Phenotype Regulatory Network.</title>
        <authorList>
            <person name="Hong K.W."/>
            <person name="Chan K.G."/>
            <person name="Chang C.-Y."/>
        </authorList>
    </citation>
    <scope>NUCLEOTIDE SEQUENCE [LARGE SCALE GENOMIC DNA]</scope>
    <source>
        <strain evidence="3 4">ATCC 31532</strain>
    </source>
</reference>
<dbReference type="Pfam" id="PF04471">
    <property type="entry name" value="Mrr_cat"/>
    <property type="match status" value="1"/>
</dbReference>
<evidence type="ECO:0000259" key="2">
    <source>
        <dbReference type="PROSITE" id="PS51913"/>
    </source>
</evidence>
<keyword evidence="3" id="KW-0255">Endonuclease</keyword>
<dbReference type="SUPFAM" id="SSF52980">
    <property type="entry name" value="Restriction endonuclease-like"/>
    <property type="match status" value="1"/>
</dbReference>
<dbReference type="PANTHER" id="PTHR30015:SF7">
    <property type="entry name" value="TYPE IV METHYL-DIRECTED RESTRICTION ENZYME ECOKMRR"/>
    <property type="match status" value="1"/>
</dbReference>
<dbReference type="EC" id="3.1.21.-" evidence="3"/>
<dbReference type="InterPro" id="IPR007560">
    <property type="entry name" value="Restrct_endonuc_IV_Mrr"/>
</dbReference>
<evidence type="ECO:0000256" key="1">
    <source>
        <dbReference type="ARBA" id="ARBA00023163"/>
    </source>
</evidence>
<keyword evidence="4" id="KW-1185">Reference proteome</keyword>
<dbReference type="InterPro" id="IPR011335">
    <property type="entry name" value="Restrct_endonuc-II-like"/>
</dbReference>
<protein>
    <submittedName>
        <fullName evidence="3">Restriction endonuclease</fullName>
        <ecNumber evidence="3">3.1.21.-</ecNumber>
    </submittedName>
</protein>
<name>A0ABS7F8K1_9NEIS</name>
<dbReference type="Gene3D" id="3.40.1350.10">
    <property type="match status" value="1"/>
</dbReference>
<dbReference type="PANTHER" id="PTHR30015">
    <property type="entry name" value="MRR RESTRICTION SYSTEM PROTEIN"/>
    <property type="match status" value="1"/>
</dbReference>
<dbReference type="PROSITE" id="PS51913">
    <property type="entry name" value="HTH_HARE"/>
    <property type="match status" value="1"/>
</dbReference>
<dbReference type="GeneID" id="89683470"/>
<dbReference type="InterPro" id="IPR052906">
    <property type="entry name" value="Type_IV_Methyl-Rstrct_Enzyme"/>
</dbReference>
<keyword evidence="1" id="KW-0804">Transcription</keyword>
<feature type="domain" description="HTH HARE-type" evidence="2">
    <location>
        <begin position="6"/>
        <end position="84"/>
    </location>
</feature>
<gene>
    <name evidence="3" type="ORF">KIF53_01425</name>
</gene>
<keyword evidence="3" id="KW-0378">Hydrolase</keyword>
<dbReference type="InterPro" id="IPR007759">
    <property type="entry name" value="Asxl_HARE-HTH"/>
</dbReference>
<sequence length="273" mass="30619">MSKSPMTIVEAIKLVMRESGKPLTAREAYNLIVARSLYPFQAKDPKHIVLMQIRRHCAGIDFPSASATKHFEIVGNNTYIPLSNPTVSTCKAEPLQHKNHNDGLASEKNPLLDAEIDLWNKHLNYISLFKEHMLIQLKELSPLEFEHFARELMLAYGFEDVEVTNISKDGGIDGYGKLRVGLAHLNVAFQCKRWKKNTVHRDEIDKFRGATQGKFEQGIFFTTSNFSSGAISASIQSGAIPIVLLDGDSIINLMITNKFRVEASQMEIPTFAL</sequence>
<organism evidence="3 4">
    <name type="scientific">Chromobacterium subtsugae</name>
    <dbReference type="NCBI Taxonomy" id="251747"/>
    <lineage>
        <taxon>Bacteria</taxon>
        <taxon>Pseudomonadati</taxon>
        <taxon>Pseudomonadota</taxon>
        <taxon>Betaproteobacteria</taxon>
        <taxon>Neisseriales</taxon>
        <taxon>Chromobacteriaceae</taxon>
        <taxon>Chromobacterium</taxon>
    </lineage>
</organism>
<dbReference type="Proteomes" id="UP000711178">
    <property type="component" value="Unassembled WGS sequence"/>
</dbReference>
<dbReference type="GO" id="GO:0016787">
    <property type="term" value="F:hydrolase activity"/>
    <property type="evidence" value="ECO:0007669"/>
    <property type="project" value="UniProtKB-KW"/>
</dbReference>
<evidence type="ECO:0000313" key="3">
    <source>
        <dbReference type="EMBL" id="MBW8286297.1"/>
    </source>
</evidence>
<keyword evidence="3" id="KW-0540">Nuclease</keyword>